<organism evidence="2 3">
    <name type="scientific">Candidatus Beckwithbacteria bacterium CG1_02_47_37</name>
    <dbReference type="NCBI Taxonomy" id="1805034"/>
    <lineage>
        <taxon>Bacteria</taxon>
        <taxon>Candidatus Beckwithiibacteriota</taxon>
    </lineage>
</organism>
<accession>A0A1J4RRM7</accession>
<dbReference type="Gene3D" id="3.30.950.30">
    <property type="entry name" value="Schlafen, AAA domain"/>
    <property type="match status" value="1"/>
</dbReference>
<dbReference type="Proteomes" id="UP000183144">
    <property type="component" value="Unassembled WGS sequence"/>
</dbReference>
<evidence type="ECO:0000259" key="1">
    <source>
        <dbReference type="Pfam" id="PF04326"/>
    </source>
</evidence>
<comment type="caution">
    <text evidence="2">The sequence shown here is derived from an EMBL/GenBank/DDBJ whole genome shotgun (WGS) entry which is preliminary data.</text>
</comment>
<reference evidence="2 3" key="1">
    <citation type="journal article" date="2016" name="Environ. Microbiol.">
        <title>Genomic resolution of a cold subsurface aquifer community provides metabolic insights for novel microbes adapted to high CO concentrations.</title>
        <authorList>
            <person name="Probst A.J."/>
            <person name="Castelle C.J."/>
            <person name="Singh A."/>
            <person name="Brown C.T."/>
            <person name="Anantharaman K."/>
            <person name="Sharon I."/>
            <person name="Hug L.A."/>
            <person name="Burstein D."/>
            <person name="Emerson J.B."/>
            <person name="Thomas B.C."/>
            <person name="Banfield J.F."/>
        </authorList>
    </citation>
    <scope>NUCLEOTIDE SEQUENCE [LARGE SCALE GENOMIC DNA]</scope>
    <source>
        <strain evidence="2">CG1_02_47_37</strain>
    </source>
</reference>
<gene>
    <name evidence="2" type="ORF">AUJ59_02980</name>
</gene>
<evidence type="ECO:0000313" key="2">
    <source>
        <dbReference type="EMBL" id="OIN88956.1"/>
    </source>
</evidence>
<sequence length="215" mass="24512">MINSIKSDSIISAILSNPIESRAIELKPSIPWRDINHQHQLQEIVKSIIGLSNVKDGGKIILGVIQNPDRTFAITGMSTIDLQTYDQDHIYQVVRAYANPAPRFEIRSVEYRGKFFIVFAIQEFLYMPVICIKNGSRTGNEPLISGALYIRTHKPETKQVNNETEMREIINLAVDKELELLTPRIQKLIKPPFIKQKIKGISSKKFANELKDIKL</sequence>
<dbReference type="InterPro" id="IPR007421">
    <property type="entry name" value="Schlafen_AlbA_2_dom"/>
</dbReference>
<evidence type="ECO:0000313" key="3">
    <source>
        <dbReference type="Proteomes" id="UP000183144"/>
    </source>
</evidence>
<name>A0A1J4RRM7_9BACT</name>
<dbReference type="EMBL" id="MNUI01000049">
    <property type="protein sequence ID" value="OIN88956.1"/>
    <property type="molecule type" value="Genomic_DNA"/>
</dbReference>
<proteinExistence type="predicted"/>
<dbReference type="Pfam" id="PF04326">
    <property type="entry name" value="SLFN_AlbA_2"/>
    <property type="match status" value="1"/>
</dbReference>
<protein>
    <recommendedName>
        <fullName evidence="1">Schlafen AlbA-2 domain-containing protein</fullName>
    </recommendedName>
</protein>
<dbReference type="AlphaFoldDB" id="A0A1J4RRM7"/>
<dbReference type="STRING" id="1805034.AUJ59_02980"/>
<dbReference type="InterPro" id="IPR038461">
    <property type="entry name" value="Schlafen_AlbA_2_dom_sf"/>
</dbReference>
<feature type="domain" description="Schlafen AlbA-2" evidence="1">
    <location>
        <begin position="20"/>
        <end position="152"/>
    </location>
</feature>